<comment type="caution">
    <text evidence="4">The sequence shown here is derived from an EMBL/GenBank/DDBJ whole genome shotgun (WGS) entry which is preliminary data.</text>
</comment>
<accession>X0PLR2</accession>
<name>X0PLR2_9LACO</name>
<reference evidence="4" key="1">
    <citation type="journal article" date="2014" name="Genome Announc.">
        <title>Draft Genome Sequences of Two Lactobacillus Strains, L. farraginis JCM 14108T and L. composti JCM 14202T, Isolated from Compost of Distilled Shochu Residue.</title>
        <authorList>
            <person name="Yuki M."/>
            <person name="Oshima K."/>
            <person name="Suda W."/>
            <person name="Kitahara M."/>
            <person name="Kitamura K."/>
            <person name="Iida T."/>
            <person name="Hattori M."/>
            <person name="Ohkuma M."/>
        </authorList>
    </citation>
    <scope>NUCLEOTIDE SEQUENCE [LARGE SCALE GENOMIC DNA]</scope>
    <source>
        <strain evidence="4">JCM 14108</strain>
    </source>
</reference>
<evidence type="ECO:0000313" key="7">
    <source>
        <dbReference type="Proteomes" id="UP000051966"/>
    </source>
</evidence>
<evidence type="ECO:0000313" key="6">
    <source>
        <dbReference type="Proteomes" id="UP000019488"/>
    </source>
</evidence>
<dbReference type="PANTHER" id="PTHR35936:SF17">
    <property type="entry name" value="ARGININE-BINDING EXTRACELLULAR PROTEIN ARTP"/>
    <property type="match status" value="1"/>
</dbReference>
<dbReference type="RefSeq" id="WP_035180958.1">
    <property type="nucleotide sequence ID" value="NZ_AZFY01000020.1"/>
</dbReference>
<dbReference type="PATRIC" id="fig|1423743.5.peg.1239"/>
<organism evidence="4 6">
    <name type="scientific">Lentilactobacillus farraginis DSM 18382 = JCM 14108</name>
    <dbReference type="NCBI Taxonomy" id="1423743"/>
    <lineage>
        <taxon>Bacteria</taxon>
        <taxon>Bacillati</taxon>
        <taxon>Bacillota</taxon>
        <taxon>Bacilli</taxon>
        <taxon>Lactobacillales</taxon>
        <taxon>Lactobacillaceae</taxon>
        <taxon>Lentilactobacillus</taxon>
    </lineage>
</organism>
<evidence type="ECO:0000256" key="1">
    <source>
        <dbReference type="ARBA" id="ARBA00022729"/>
    </source>
</evidence>
<keyword evidence="7" id="KW-1185">Reference proteome</keyword>
<dbReference type="Proteomes" id="UP000019488">
    <property type="component" value="Unassembled WGS sequence"/>
</dbReference>
<dbReference type="Pfam" id="PF00497">
    <property type="entry name" value="SBP_bac_3"/>
    <property type="match status" value="1"/>
</dbReference>
<dbReference type="SMART" id="SM00062">
    <property type="entry name" value="PBPb"/>
    <property type="match status" value="1"/>
</dbReference>
<dbReference type="SUPFAM" id="SSF53850">
    <property type="entry name" value="Periplasmic binding protein-like II"/>
    <property type="match status" value="1"/>
</dbReference>
<dbReference type="EMBL" id="AZFY01000020">
    <property type="protein sequence ID" value="KRM11718.1"/>
    <property type="molecule type" value="Genomic_DNA"/>
</dbReference>
<evidence type="ECO:0000313" key="4">
    <source>
        <dbReference type="EMBL" id="GAF37716.1"/>
    </source>
</evidence>
<dbReference type="AlphaFoldDB" id="X0PLR2"/>
<dbReference type="PROSITE" id="PS51257">
    <property type="entry name" value="PROKAR_LIPOPROTEIN"/>
    <property type="match status" value="1"/>
</dbReference>
<gene>
    <name evidence="5" type="ORF">FD41_GL001196</name>
    <name evidence="4" type="ORF">JCM14108_2773</name>
</gene>
<sequence length="268" mass="30057">MKKNVKLFALMAVLFLSVFTLSACGKSANQSSLQKIKSRGTLIVGMISSNPPYEFHTTENGKDKLRGSDLLLIKKLAKKMHTKYQIKSMDMNGILPALQTGKVDMLVTSLSPTPERKKAATFSKIYYKSTNTLVVRKQDLSKYNKNPKLFNHSTIAVVNSSTQQPMIQKLYPNAHLKMFGTIPDLALAVNNKKADAFSIDLPTTALLLRQNKGLRETNFRHKDASNGAAIAMPKNTTKDLVNLVNKVIDQNKDNYKHWVLQQTKYVQQ</sequence>
<dbReference type="Gene3D" id="3.40.190.10">
    <property type="entry name" value="Periplasmic binding protein-like II"/>
    <property type="match status" value="2"/>
</dbReference>
<dbReference type="Proteomes" id="UP000051966">
    <property type="component" value="Unassembled WGS sequence"/>
</dbReference>
<evidence type="ECO:0000259" key="3">
    <source>
        <dbReference type="SMART" id="SM00062"/>
    </source>
</evidence>
<feature type="signal peptide" evidence="2">
    <location>
        <begin position="1"/>
        <end position="22"/>
    </location>
</feature>
<evidence type="ECO:0000256" key="2">
    <source>
        <dbReference type="SAM" id="SignalP"/>
    </source>
</evidence>
<dbReference type="STRING" id="1423743.FD41_GL001196"/>
<feature type="domain" description="Solute-binding protein family 3/N-terminal" evidence="3">
    <location>
        <begin position="41"/>
        <end position="262"/>
    </location>
</feature>
<reference evidence="5 7" key="2">
    <citation type="journal article" date="2015" name="Genome Announc.">
        <title>Expanding the biotechnology potential of lactobacilli through comparative genomics of 213 strains and associated genera.</title>
        <authorList>
            <person name="Sun Z."/>
            <person name="Harris H.M."/>
            <person name="McCann A."/>
            <person name="Guo C."/>
            <person name="Argimon S."/>
            <person name="Zhang W."/>
            <person name="Yang X."/>
            <person name="Jeffery I.B."/>
            <person name="Cooney J.C."/>
            <person name="Kagawa T.F."/>
            <person name="Liu W."/>
            <person name="Song Y."/>
            <person name="Salvetti E."/>
            <person name="Wrobel A."/>
            <person name="Rasinkangas P."/>
            <person name="Parkhill J."/>
            <person name="Rea M.C."/>
            <person name="O'Sullivan O."/>
            <person name="Ritari J."/>
            <person name="Douillard F.P."/>
            <person name="Paul Ross R."/>
            <person name="Yang R."/>
            <person name="Briner A.E."/>
            <person name="Felis G.E."/>
            <person name="de Vos W.M."/>
            <person name="Barrangou R."/>
            <person name="Klaenhammer T.R."/>
            <person name="Caufield P.W."/>
            <person name="Cui Y."/>
            <person name="Zhang H."/>
            <person name="O'Toole P.W."/>
        </authorList>
    </citation>
    <scope>NUCLEOTIDE SEQUENCE [LARGE SCALE GENOMIC DNA]</scope>
    <source>
        <strain evidence="5 7">DSM 18382</strain>
    </source>
</reference>
<protein>
    <submittedName>
        <fullName evidence="5">Polar amino acid ABC transporter amino acid-binding protein</fullName>
    </submittedName>
</protein>
<evidence type="ECO:0000313" key="5">
    <source>
        <dbReference type="EMBL" id="KRM11718.1"/>
    </source>
</evidence>
<dbReference type="PANTHER" id="PTHR35936">
    <property type="entry name" value="MEMBRANE-BOUND LYTIC MUREIN TRANSGLYCOSYLASE F"/>
    <property type="match status" value="1"/>
</dbReference>
<feature type="chain" id="PRO_5044740300" evidence="2">
    <location>
        <begin position="23"/>
        <end position="268"/>
    </location>
</feature>
<dbReference type="OrthoDB" id="9811552at2"/>
<keyword evidence="1 2" id="KW-0732">Signal</keyword>
<proteinExistence type="predicted"/>
<dbReference type="InterPro" id="IPR001638">
    <property type="entry name" value="Solute-binding_3/MltF_N"/>
</dbReference>
<dbReference type="EMBL" id="BAKI01000043">
    <property type="protein sequence ID" value="GAF37716.1"/>
    <property type="molecule type" value="Genomic_DNA"/>
</dbReference>